<protein>
    <recommendedName>
        <fullName evidence="10">Cytochrome P450</fullName>
    </recommendedName>
</protein>
<name>A0A835FH45_9POAL</name>
<accession>A0A835FH45</accession>
<dbReference type="GO" id="GO:0016020">
    <property type="term" value="C:membrane"/>
    <property type="evidence" value="ECO:0007669"/>
    <property type="project" value="UniProtKB-SubCell"/>
</dbReference>
<dbReference type="PANTHER" id="PTHR24298">
    <property type="entry name" value="FLAVONOID 3'-MONOOXYGENASE-RELATED"/>
    <property type="match status" value="1"/>
</dbReference>
<comment type="caution">
    <text evidence="8">The sequence shown here is derived from an EMBL/GenBank/DDBJ whole genome shotgun (WGS) entry which is preliminary data.</text>
</comment>
<evidence type="ECO:0000256" key="2">
    <source>
        <dbReference type="ARBA" id="ARBA00022692"/>
    </source>
</evidence>
<proteinExistence type="predicted"/>
<keyword evidence="7" id="KW-0732">Signal</keyword>
<comment type="subcellular location">
    <subcellularLocation>
        <location evidence="1">Membrane</location>
        <topology evidence="1">Single-pass membrane protein</topology>
    </subcellularLocation>
</comment>
<feature type="region of interest" description="Disordered" evidence="6">
    <location>
        <begin position="52"/>
        <end position="73"/>
    </location>
</feature>
<evidence type="ECO:0008006" key="10">
    <source>
        <dbReference type="Google" id="ProtNLM"/>
    </source>
</evidence>
<sequence length="325" mass="34955">MELTWLLLVATCLLVAVVFLLSDAKRHRAALPPGPASVPLIGNLPQLRVGGHEPGAHPASSCSSGSSSPPSSPRSCGASIRVVLAVGVRGRVPSTPCSRLFVANVFGEVLDELTVRGNHRRGADMMRVRHDRDRRLLLPPCCNDTPLSVAAGKLCKPSVRSSKLCTGHWLTQGDSGRTSSKALPATTTHRISRAVAAPRCAHCYVDSLLDMRLEEDGGRALTEDEIASLCSEFLGTGTDLPVTALEWIMAEIVKNRASRRSFIDEINKAPSGSGKFSEEDMVKMLYLKAVVLEGLRRHPPGHIMVPRAAAEDVELGAYVVPRAHR</sequence>
<evidence type="ECO:0000256" key="5">
    <source>
        <dbReference type="ARBA" id="ARBA00023136"/>
    </source>
</evidence>
<dbReference type="OrthoDB" id="1055148at2759"/>
<dbReference type="Gene3D" id="1.10.630.10">
    <property type="entry name" value="Cytochrome P450"/>
    <property type="match status" value="1"/>
</dbReference>
<dbReference type="AlphaFoldDB" id="A0A835FH45"/>
<dbReference type="GO" id="GO:0016709">
    <property type="term" value="F:oxidoreductase activity, acting on paired donors, with incorporation or reduction of molecular oxygen, NAD(P)H as one donor, and incorporation of one atom of oxygen"/>
    <property type="evidence" value="ECO:0007669"/>
    <property type="project" value="TreeGrafter"/>
</dbReference>
<keyword evidence="5" id="KW-0472">Membrane</keyword>
<keyword evidence="4" id="KW-1133">Transmembrane helix</keyword>
<dbReference type="SUPFAM" id="SSF48264">
    <property type="entry name" value="Cytochrome P450"/>
    <property type="match status" value="1"/>
</dbReference>
<keyword evidence="2" id="KW-0812">Transmembrane</keyword>
<evidence type="ECO:0000313" key="9">
    <source>
        <dbReference type="Proteomes" id="UP000636709"/>
    </source>
</evidence>
<dbReference type="Pfam" id="PF00067">
    <property type="entry name" value="p450"/>
    <property type="match status" value="1"/>
</dbReference>
<dbReference type="EMBL" id="JACEFO010000961">
    <property type="protein sequence ID" value="KAF8751953.1"/>
    <property type="molecule type" value="Genomic_DNA"/>
</dbReference>
<evidence type="ECO:0000256" key="7">
    <source>
        <dbReference type="SAM" id="SignalP"/>
    </source>
</evidence>
<gene>
    <name evidence="8" type="ORF">HU200_012013</name>
</gene>
<dbReference type="PANTHER" id="PTHR24298:SF800">
    <property type="entry name" value="CYTOCHROME P450 89A2-RELATED"/>
    <property type="match status" value="1"/>
</dbReference>
<dbReference type="Proteomes" id="UP000636709">
    <property type="component" value="Unassembled WGS sequence"/>
</dbReference>
<evidence type="ECO:0000256" key="3">
    <source>
        <dbReference type="ARBA" id="ARBA00022723"/>
    </source>
</evidence>
<dbReference type="InterPro" id="IPR051103">
    <property type="entry name" value="Plant_metabolite_P450s"/>
</dbReference>
<reference evidence="8" key="1">
    <citation type="submission" date="2020-07" db="EMBL/GenBank/DDBJ databases">
        <title>Genome sequence and genetic diversity analysis of an under-domesticated orphan crop, white fonio (Digitaria exilis).</title>
        <authorList>
            <person name="Bennetzen J.L."/>
            <person name="Chen S."/>
            <person name="Ma X."/>
            <person name="Wang X."/>
            <person name="Yssel A.E.J."/>
            <person name="Chaluvadi S.R."/>
            <person name="Johnson M."/>
            <person name="Gangashetty P."/>
            <person name="Hamidou F."/>
            <person name="Sanogo M.D."/>
            <person name="Zwaenepoel A."/>
            <person name="Wallace J."/>
            <person name="Van De Peer Y."/>
            <person name="Van Deynze A."/>
        </authorList>
    </citation>
    <scope>NUCLEOTIDE SEQUENCE</scope>
    <source>
        <tissue evidence="8">Leaves</tissue>
    </source>
</reference>
<evidence type="ECO:0000256" key="6">
    <source>
        <dbReference type="SAM" id="MobiDB-lite"/>
    </source>
</evidence>
<dbReference type="GO" id="GO:0020037">
    <property type="term" value="F:heme binding"/>
    <property type="evidence" value="ECO:0007669"/>
    <property type="project" value="InterPro"/>
</dbReference>
<evidence type="ECO:0000256" key="4">
    <source>
        <dbReference type="ARBA" id="ARBA00022989"/>
    </source>
</evidence>
<evidence type="ECO:0000313" key="8">
    <source>
        <dbReference type="EMBL" id="KAF8751953.1"/>
    </source>
</evidence>
<feature type="signal peptide" evidence="7">
    <location>
        <begin position="1"/>
        <end position="24"/>
    </location>
</feature>
<dbReference type="GO" id="GO:0005506">
    <property type="term" value="F:iron ion binding"/>
    <property type="evidence" value="ECO:0007669"/>
    <property type="project" value="InterPro"/>
</dbReference>
<keyword evidence="9" id="KW-1185">Reference proteome</keyword>
<keyword evidence="3" id="KW-0479">Metal-binding</keyword>
<feature type="compositionally biased region" description="Low complexity" evidence="6">
    <location>
        <begin position="58"/>
        <end position="73"/>
    </location>
</feature>
<feature type="chain" id="PRO_5032384569" description="Cytochrome P450" evidence="7">
    <location>
        <begin position="25"/>
        <end position="325"/>
    </location>
</feature>
<dbReference type="InterPro" id="IPR036396">
    <property type="entry name" value="Cyt_P450_sf"/>
</dbReference>
<dbReference type="InterPro" id="IPR001128">
    <property type="entry name" value="Cyt_P450"/>
</dbReference>
<organism evidence="8 9">
    <name type="scientific">Digitaria exilis</name>
    <dbReference type="NCBI Taxonomy" id="1010633"/>
    <lineage>
        <taxon>Eukaryota</taxon>
        <taxon>Viridiplantae</taxon>
        <taxon>Streptophyta</taxon>
        <taxon>Embryophyta</taxon>
        <taxon>Tracheophyta</taxon>
        <taxon>Spermatophyta</taxon>
        <taxon>Magnoliopsida</taxon>
        <taxon>Liliopsida</taxon>
        <taxon>Poales</taxon>
        <taxon>Poaceae</taxon>
        <taxon>PACMAD clade</taxon>
        <taxon>Panicoideae</taxon>
        <taxon>Panicodae</taxon>
        <taxon>Paniceae</taxon>
        <taxon>Anthephorinae</taxon>
        <taxon>Digitaria</taxon>
    </lineage>
</organism>
<evidence type="ECO:0000256" key="1">
    <source>
        <dbReference type="ARBA" id="ARBA00004167"/>
    </source>
</evidence>